<dbReference type="EMBL" id="CAKXAJ010025241">
    <property type="protein sequence ID" value="CAH2237030.1"/>
    <property type="molecule type" value="Genomic_DNA"/>
</dbReference>
<dbReference type="AlphaFoldDB" id="A0A8S4RIE2"/>
<organism evidence="1 2">
    <name type="scientific">Pararge aegeria aegeria</name>
    <dbReference type="NCBI Taxonomy" id="348720"/>
    <lineage>
        <taxon>Eukaryota</taxon>
        <taxon>Metazoa</taxon>
        <taxon>Ecdysozoa</taxon>
        <taxon>Arthropoda</taxon>
        <taxon>Hexapoda</taxon>
        <taxon>Insecta</taxon>
        <taxon>Pterygota</taxon>
        <taxon>Neoptera</taxon>
        <taxon>Endopterygota</taxon>
        <taxon>Lepidoptera</taxon>
        <taxon>Glossata</taxon>
        <taxon>Ditrysia</taxon>
        <taxon>Papilionoidea</taxon>
        <taxon>Nymphalidae</taxon>
        <taxon>Satyrinae</taxon>
        <taxon>Satyrini</taxon>
        <taxon>Parargina</taxon>
        <taxon>Pararge</taxon>
    </lineage>
</organism>
<dbReference type="PANTHER" id="PTHR47027">
    <property type="entry name" value="REVERSE TRANSCRIPTASE DOMAIN-CONTAINING PROTEIN"/>
    <property type="match status" value="1"/>
</dbReference>
<dbReference type="Proteomes" id="UP000838756">
    <property type="component" value="Unassembled WGS sequence"/>
</dbReference>
<comment type="caution">
    <text evidence="1">The sequence shown here is derived from an EMBL/GenBank/DDBJ whole genome shotgun (WGS) entry which is preliminary data.</text>
</comment>
<evidence type="ECO:0000313" key="1">
    <source>
        <dbReference type="EMBL" id="CAH2237030.1"/>
    </source>
</evidence>
<sequence>MCSLYYGVEAWALTETMPRKLEAFEMWVYRRMLKISWTDRVRNSTVLQRMGKVPEVLLTIKKRKLEYFDHVMRNTKKYELLQLIVQGKVAGRRRPGRRRISWLKNLRQWFGKNTKSLKK</sequence>
<dbReference type="OrthoDB" id="425681at2759"/>
<accession>A0A8S4RIE2</accession>
<reference evidence="1" key="1">
    <citation type="submission" date="2022-03" db="EMBL/GenBank/DDBJ databases">
        <authorList>
            <person name="Lindestad O."/>
        </authorList>
    </citation>
    <scope>NUCLEOTIDE SEQUENCE</scope>
</reference>
<proteinExistence type="predicted"/>
<dbReference type="PANTHER" id="PTHR47027:SF20">
    <property type="entry name" value="REVERSE TRANSCRIPTASE-LIKE PROTEIN WITH RNA-DIRECTED DNA POLYMERASE DOMAIN"/>
    <property type="match status" value="1"/>
</dbReference>
<gene>
    <name evidence="1" type="primary">jg9522</name>
    <name evidence="1" type="ORF">PAEG_LOCUS14346</name>
</gene>
<protein>
    <submittedName>
        <fullName evidence="1">Jg9522 protein</fullName>
    </submittedName>
</protein>
<evidence type="ECO:0000313" key="2">
    <source>
        <dbReference type="Proteomes" id="UP000838756"/>
    </source>
</evidence>
<keyword evidence="2" id="KW-1185">Reference proteome</keyword>
<name>A0A8S4RIE2_9NEOP</name>